<accession>A0A1V0GYT6</accession>
<dbReference type="EMBL" id="CP020444">
    <property type="protein sequence ID" value="ARC38849.1"/>
    <property type="molecule type" value="Genomic_DNA"/>
</dbReference>
<dbReference type="SMART" id="SM00318">
    <property type="entry name" value="SNc"/>
    <property type="match status" value="1"/>
</dbReference>
<protein>
    <submittedName>
        <fullName evidence="2">Thermonuclease family protein</fullName>
    </submittedName>
</protein>
<organism evidence="2 3">
    <name type="scientific">Paracoccus yeei</name>
    <dbReference type="NCBI Taxonomy" id="147645"/>
    <lineage>
        <taxon>Bacteria</taxon>
        <taxon>Pseudomonadati</taxon>
        <taxon>Pseudomonadota</taxon>
        <taxon>Alphaproteobacteria</taxon>
        <taxon>Rhodobacterales</taxon>
        <taxon>Paracoccaceae</taxon>
        <taxon>Paracoccus</taxon>
    </lineage>
</organism>
<dbReference type="PANTHER" id="PTHR12302">
    <property type="entry name" value="EBNA2 BINDING PROTEIN P100"/>
    <property type="match status" value="1"/>
</dbReference>
<proteinExistence type="predicted"/>
<dbReference type="AlphaFoldDB" id="A0A1V0GYT6"/>
<name>A0A1V0GYT6_9RHOB</name>
<geneLocation type="plasmid" evidence="2 3">
    <name>unnamed4</name>
</geneLocation>
<dbReference type="PANTHER" id="PTHR12302:SF26">
    <property type="entry name" value="BLR1266 PROTEIN"/>
    <property type="match status" value="1"/>
</dbReference>
<evidence type="ECO:0000313" key="3">
    <source>
        <dbReference type="Proteomes" id="UP000191257"/>
    </source>
</evidence>
<reference evidence="2" key="1">
    <citation type="submission" date="2017-12" db="EMBL/GenBank/DDBJ databases">
        <title>FDA dAtabase for Regulatory Grade micrObial Sequences (FDA-ARGOS): Supporting development and validation of Infectious Disease Dx tests.</title>
        <authorList>
            <person name="Campos J."/>
            <person name="Goldberg B."/>
            <person name="Tallon L."/>
            <person name="Sadzewicz L."/>
            <person name="Sengamalay N."/>
            <person name="Ott S."/>
            <person name="Godinez A."/>
            <person name="Nagaraj S."/>
            <person name="Vyas G."/>
            <person name="Aluvathingal J."/>
            <person name="Nadendla S."/>
            <person name="Geyer C."/>
            <person name="Nandy P."/>
            <person name="Hobson J."/>
            <person name="Sichtig H."/>
        </authorList>
    </citation>
    <scope>NUCLEOTIDE SEQUENCE</scope>
    <source>
        <strain evidence="2">FDAARGOS_252</strain>
        <plasmid evidence="2">unnamed4</plasmid>
    </source>
</reference>
<dbReference type="PROSITE" id="PS50830">
    <property type="entry name" value="TNASE_3"/>
    <property type="match status" value="1"/>
</dbReference>
<keyword evidence="3" id="KW-1185">Reference proteome</keyword>
<gene>
    <name evidence="2" type="ORF">A6J80_21340</name>
</gene>
<sequence length="198" mass="22044">MKMIEYGRKKRRRGRAKGWQKQVGRGAAIGVALLGAIFAGMADELTREAEKLLGDLFRPQGEILSGQVRVIDADSLEVNGRSVRLFGIDAVEQNQTCQDRRGREWPCGRHATEKLAAALDGQTVRCIVQDTDRYGRAVSVCEAGGKDINHWVVRNGWAVAYTRYSRDYEGAEAEARAEKAGIFAGSFIQPEDWRRKSS</sequence>
<keyword evidence="2" id="KW-0614">Plasmid</keyword>
<dbReference type="SUPFAM" id="SSF50199">
    <property type="entry name" value="Staphylococcal nuclease"/>
    <property type="match status" value="1"/>
</dbReference>
<dbReference type="InterPro" id="IPR016071">
    <property type="entry name" value="Staphylococal_nuclease_OB-fold"/>
</dbReference>
<dbReference type="Gene3D" id="2.40.50.90">
    <property type="match status" value="1"/>
</dbReference>
<evidence type="ECO:0000259" key="1">
    <source>
        <dbReference type="PROSITE" id="PS50830"/>
    </source>
</evidence>
<dbReference type="Proteomes" id="UP000191257">
    <property type="component" value="Plasmid unnamed4"/>
</dbReference>
<evidence type="ECO:0000313" key="2">
    <source>
        <dbReference type="EMBL" id="ARC38849.1"/>
    </source>
</evidence>
<dbReference type="InterPro" id="IPR035437">
    <property type="entry name" value="SNase_OB-fold_sf"/>
</dbReference>
<dbReference type="KEGG" id="pye:A6J80_21340"/>
<dbReference type="Pfam" id="PF00565">
    <property type="entry name" value="SNase"/>
    <property type="match status" value="1"/>
</dbReference>
<feature type="domain" description="TNase-like" evidence="1">
    <location>
        <begin position="61"/>
        <end position="185"/>
    </location>
</feature>